<dbReference type="Gene3D" id="3.40.50.300">
    <property type="entry name" value="P-loop containing nucleotide triphosphate hydrolases"/>
    <property type="match status" value="1"/>
</dbReference>
<dbReference type="AlphaFoldDB" id="S9S0V0"/>
<feature type="region of interest" description="Disordered" evidence="1">
    <location>
        <begin position="710"/>
        <end position="730"/>
    </location>
</feature>
<dbReference type="STRING" id="1123237.Salmuc_01640"/>
<evidence type="ECO:0000313" key="4">
    <source>
        <dbReference type="Proteomes" id="UP000015347"/>
    </source>
</evidence>
<gene>
    <name evidence="3" type="ORF">Salmuc_01640</name>
</gene>
<organism evidence="3 4">
    <name type="scientific">Salipiger mucosus DSM 16094</name>
    <dbReference type="NCBI Taxonomy" id="1123237"/>
    <lineage>
        <taxon>Bacteria</taxon>
        <taxon>Pseudomonadati</taxon>
        <taxon>Pseudomonadota</taxon>
        <taxon>Alphaproteobacteria</taxon>
        <taxon>Rhodobacterales</taxon>
        <taxon>Roseobacteraceae</taxon>
        <taxon>Salipiger</taxon>
    </lineage>
</organism>
<feature type="domain" description="DEAD/DEAH-box helicase" evidence="2">
    <location>
        <begin position="92"/>
        <end position="200"/>
    </location>
</feature>
<dbReference type="GO" id="GO:0003676">
    <property type="term" value="F:nucleic acid binding"/>
    <property type="evidence" value="ECO:0007669"/>
    <property type="project" value="InterPro"/>
</dbReference>
<protein>
    <submittedName>
        <fullName evidence="3">CRISPR-associated helicase Cas3</fullName>
    </submittedName>
</protein>
<dbReference type="GO" id="GO:0005524">
    <property type="term" value="F:ATP binding"/>
    <property type="evidence" value="ECO:0007669"/>
    <property type="project" value="InterPro"/>
</dbReference>
<dbReference type="Pfam" id="PF09709">
    <property type="entry name" value="Cas_Csd1"/>
    <property type="match status" value="1"/>
</dbReference>
<dbReference type="Pfam" id="PF00270">
    <property type="entry name" value="DEAD"/>
    <property type="match status" value="1"/>
</dbReference>
<dbReference type="InterPro" id="IPR011545">
    <property type="entry name" value="DEAD/DEAH_box_helicase_dom"/>
</dbReference>
<comment type="caution">
    <text evidence="3">The sequence shown here is derived from an EMBL/GenBank/DDBJ whole genome shotgun (WGS) entry which is preliminary data.</text>
</comment>
<dbReference type="InterPro" id="IPR010144">
    <property type="entry name" value="CRISPR-assoc_prot_Csd1-typ"/>
</dbReference>
<dbReference type="InterPro" id="IPR027417">
    <property type="entry name" value="P-loop_NTPase"/>
</dbReference>
<name>S9S0V0_9RHOB</name>
<sequence>MPMLGARPSHFNIHFFIRMLFSALVDADFLATEAFMEGRERPEAPELDPLLARLEKTIAGFGEPKTHVNRVRDRVQRAAGDAATLAPGLFSMTVPTGGAKTLASMKFALKHAEHHGMRRVIYVAPYNAIIEQTAREFRKSLGSERAILEHHSNFDPSSLENDFARRQAMNAAQNWDSPVVVTTAVQLFESLFANRTSKCRKLHNIANSVIARLGCDNAEYLLGVGTREETTEAGRKTLVPELSKSAADRHENFATKHRDLIGRTSDPHLSAFLAFLEAWRPESYLERALPHAALGQTILVQLGEGEDAILLHEHPAIRAAAQASEGDEEIQCLITGRWAALARTHPAIKGVRGGQPSGTSIVSFNQDAFCSLGKTQGANSPVSEVAAHNYTSALNAILAERGPSRRNLVIGGTTTVFWAQAPDAPAAEEGDWIMSMAMDPPKDADEASKVRSTLSRLARGKPSEFNGLDPDTKVFVLGLGPNASRLSIRFWYPGQVGEFADNILKFWNDIALDPDVWDGRPSIRAVLAQTVGPNADGARTSENARPGMAEQILNAVLTGQKLPRTLLTSVLERIQKERVVTGKQAAICRAIINQDSRKEDVPVGIDIQSENSAYRLGRLFAVLESAQRGAMPEVGSTLRDKYFAAASTQPARTFPMIERHLAHYLKLIRRNGNEGLAVWLDKQITDIKVGLSPRMPRSFAPEDQGRFSVGYYHQKSTRNSRKEKDTTNNG</sequence>
<dbReference type="Proteomes" id="UP000015347">
    <property type="component" value="Unassembled WGS sequence"/>
</dbReference>
<dbReference type="CDD" id="cd17930">
    <property type="entry name" value="DEXHc_cas3"/>
    <property type="match status" value="1"/>
</dbReference>
<evidence type="ECO:0000256" key="1">
    <source>
        <dbReference type="SAM" id="MobiDB-lite"/>
    </source>
</evidence>
<feature type="compositionally biased region" description="Basic and acidic residues" evidence="1">
    <location>
        <begin position="720"/>
        <end position="730"/>
    </location>
</feature>
<dbReference type="EMBL" id="APVH01000013">
    <property type="protein sequence ID" value="EPX83865.1"/>
    <property type="molecule type" value="Genomic_DNA"/>
</dbReference>
<reference evidence="4" key="1">
    <citation type="journal article" date="2014" name="Stand. Genomic Sci.">
        <title>Genome sequence of the exopolysaccharide-producing Salipiger mucosus type strain (DSM 16094(T)), a moderately halophilic member of the Roseobacter clade.</title>
        <authorList>
            <person name="Riedel T."/>
            <person name="Spring S."/>
            <person name="Fiebig A."/>
            <person name="Petersen J."/>
            <person name="Kyrpides N.C."/>
            <person name="Goker M."/>
            <person name="Klenk H.P."/>
        </authorList>
    </citation>
    <scope>NUCLEOTIDE SEQUENCE [LARGE SCALE GENOMIC DNA]</scope>
    <source>
        <strain evidence="4">DSM 16094</strain>
    </source>
</reference>
<evidence type="ECO:0000259" key="2">
    <source>
        <dbReference type="Pfam" id="PF00270"/>
    </source>
</evidence>
<evidence type="ECO:0000313" key="3">
    <source>
        <dbReference type="EMBL" id="EPX83865.1"/>
    </source>
</evidence>
<dbReference type="OrthoDB" id="9778918at2"/>
<accession>S9S0V0</accession>
<dbReference type="eggNOG" id="COG1203">
    <property type="taxonomic scope" value="Bacteria"/>
</dbReference>
<dbReference type="SUPFAM" id="SSF52540">
    <property type="entry name" value="P-loop containing nucleoside triphosphate hydrolases"/>
    <property type="match status" value="1"/>
</dbReference>
<keyword evidence="4" id="KW-1185">Reference proteome</keyword>
<dbReference type="HOGENOM" id="CLU_379418_0_0_5"/>
<dbReference type="NCBIfam" id="TIGR01863">
    <property type="entry name" value="cas_Csd1"/>
    <property type="match status" value="1"/>
</dbReference>
<proteinExistence type="predicted"/>